<protein>
    <submittedName>
        <fullName evidence="1">Uncharacterized protein</fullName>
    </submittedName>
</protein>
<gene>
    <name evidence="1" type="ORF">ACH5RR_023865</name>
</gene>
<keyword evidence="2" id="KW-1185">Reference proteome</keyword>
<dbReference type="AlphaFoldDB" id="A0ABD2ZGX0"/>
<feature type="non-terminal residue" evidence="1">
    <location>
        <position position="1"/>
    </location>
</feature>
<comment type="caution">
    <text evidence="1">The sequence shown here is derived from an EMBL/GenBank/DDBJ whole genome shotgun (WGS) entry which is preliminary data.</text>
</comment>
<accession>A0ABD2ZGX0</accession>
<reference evidence="1 2" key="1">
    <citation type="submission" date="2024-11" db="EMBL/GenBank/DDBJ databases">
        <title>A near-complete genome assembly of Cinchona calisaya.</title>
        <authorList>
            <person name="Lian D.C."/>
            <person name="Zhao X.W."/>
            <person name="Wei L."/>
        </authorList>
    </citation>
    <scope>NUCLEOTIDE SEQUENCE [LARGE SCALE GENOMIC DNA]</scope>
    <source>
        <tissue evidence="1">Nenye</tissue>
    </source>
</reference>
<name>A0ABD2ZGX0_9GENT</name>
<evidence type="ECO:0000313" key="2">
    <source>
        <dbReference type="Proteomes" id="UP001630127"/>
    </source>
</evidence>
<sequence length="74" mass="7992">VPNYSSLARIVLELYCDYHLKTDRLVPELEYWFPSSTALEQVDGVEALGGGALAGISSFTASRLYGAPITTVPT</sequence>
<proteinExistence type="predicted"/>
<organism evidence="1 2">
    <name type="scientific">Cinchona calisaya</name>
    <dbReference type="NCBI Taxonomy" id="153742"/>
    <lineage>
        <taxon>Eukaryota</taxon>
        <taxon>Viridiplantae</taxon>
        <taxon>Streptophyta</taxon>
        <taxon>Embryophyta</taxon>
        <taxon>Tracheophyta</taxon>
        <taxon>Spermatophyta</taxon>
        <taxon>Magnoliopsida</taxon>
        <taxon>eudicotyledons</taxon>
        <taxon>Gunneridae</taxon>
        <taxon>Pentapetalae</taxon>
        <taxon>asterids</taxon>
        <taxon>lamiids</taxon>
        <taxon>Gentianales</taxon>
        <taxon>Rubiaceae</taxon>
        <taxon>Cinchonoideae</taxon>
        <taxon>Cinchoneae</taxon>
        <taxon>Cinchona</taxon>
    </lineage>
</organism>
<dbReference type="Proteomes" id="UP001630127">
    <property type="component" value="Unassembled WGS sequence"/>
</dbReference>
<dbReference type="EMBL" id="JBJUIK010000010">
    <property type="protein sequence ID" value="KAL3516963.1"/>
    <property type="molecule type" value="Genomic_DNA"/>
</dbReference>
<evidence type="ECO:0000313" key="1">
    <source>
        <dbReference type="EMBL" id="KAL3516963.1"/>
    </source>
</evidence>